<dbReference type="FunFam" id="1.10.287.130:FF:000001">
    <property type="entry name" value="Two-component sensor histidine kinase"/>
    <property type="match status" value="1"/>
</dbReference>
<proteinExistence type="predicted"/>
<evidence type="ECO:0000259" key="12">
    <source>
        <dbReference type="PROSITE" id="PS50109"/>
    </source>
</evidence>
<keyword evidence="6 11" id="KW-0812">Transmembrane</keyword>
<dbReference type="SMART" id="SM00304">
    <property type="entry name" value="HAMP"/>
    <property type="match status" value="1"/>
</dbReference>
<dbReference type="CDD" id="cd06225">
    <property type="entry name" value="HAMP"/>
    <property type="match status" value="1"/>
</dbReference>
<keyword evidence="4" id="KW-0597">Phosphoprotein</keyword>
<name>A0A871XYW9_9ACTN</name>
<evidence type="ECO:0000256" key="1">
    <source>
        <dbReference type="ARBA" id="ARBA00000085"/>
    </source>
</evidence>
<dbReference type="CDD" id="cd00082">
    <property type="entry name" value="HisKA"/>
    <property type="match status" value="1"/>
</dbReference>
<accession>A0A871XYW9</accession>
<feature type="transmembrane region" description="Helical" evidence="11">
    <location>
        <begin position="146"/>
        <end position="167"/>
    </location>
</feature>
<gene>
    <name evidence="14" type="ORF">HULAa55C9_00029</name>
</gene>
<comment type="catalytic activity">
    <reaction evidence="1">
        <text>ATP + protein L-histidine = ADP + protein N-phospho-L-histidine.</text>
        <dbReference type="EC" id="2.7.13.3"/>
    </reaction>
</comment>
<dbReference type="InterPro" id="IPR003660">
    <property type="entry name" value="HAMP_dom"/>
</dbReference>
<evidence type="ECO:0000256" key="2">
    <source>
        <dbReference type="ARBA" id="ARBA00004236"/>
    </source>
</evidence>
<dbReference type="Pfam" id="PF00512">
    <property type="entry name" value="HisKA"/>
    <property type="match status" value="1"/>
</dbReference>
<dbReference type="InterPro" id="IPR003594">
    <property type="entry name" value="HATPase_dom"/>
</dbReference>
<evidence type="ECO:0000256" key="6">
    <source>
        <dbReference type="ARBA" id="ARBA00022692"/>
    </source>
</evidence>
<keyword evidence="10 11" id="KW-0472">Membrane</keyword>
<dbReference type="GO" id="GO:0005886">
    <property type="term" value="C:plasma membrane"/>
    <property type="evidence" value="ECO:0007669"/>
    <property type="project" value="UniProtKB-SubCell"/>
</dbReference>
<dbReference type="GO" id="GO:0000155">
    <property type="term" value="F:phosphorelay sensor kinase activity"/>
    <property type="evidence" value="ECO:0007669"/>
    <property type="project" value="InterPro"/>
</dbReference>
<dbReference type="InterPro" id="IPR003661">
    <property type="entry name" value="HisK_dim/P_dom"/>
</dbReference>
<dbReference type="PRINTS" id="PR00344">
    <property type="entry name" value="BCTRLSENSOR"/>
</dbReference>
<evidence type="ECO:0000256" key="4">
    <source>
        <dbReference type="ARBA" id="ARBA00022553"/>
    </source>
</evidence>
<dbReference type="PANTHER" id="PTHR45436">
    <property type="entry name" value="SENSOR HISTIDINE KINASE YKOH"/>
    <property type="match status" value="1"/>
</dbReference>
<keyword evidence="5" id="KW-0808">Transferase</keyword>
<dbReference type="Gene3D" id="3.30.565.10">
    <property type="entry name" value="Histidine kinase-like ATPase, C-terminal domain"/>
    <property type="match status" value="1"/>
</dbReference>
<dbReference type="Gene3D" id="1.10.287.130">
    <property type="match status" value="1"/>
</dbReference>
<organism evidence="14">
    <name type="scientific">uncultured Actinomycetes bacterium</name>
    <dbReference type="NCBI Taxonomy" id="152507"/>
    <lineage>
        <taxon>Bacteria</taxon>
        <taxon>Bacillati</taxon>
        <taxon>Actinomycetota</taxon>
        <taxon>Actinomycetes</taxon>
        <taxon>environmental samples</taxon>
    </lineage>
</organism>
<dbReference type="SMART" id="SM00387">
    <property type="entry name" value="HATPase_c"/>
    <property type="match status" value="1"/>
</dbReference>
<keyword evidence="9" id="KW-0902">Two-component regulatory system</keyword>
<dbReference type="EMBL" id="MW122876">
    <property type="protein sequence ID" value="QOV08913.1"/>
    <property type="molecule type" value="Genomic_DNA"/>
</dbReference>
<evidence type="ECO:0000313" key="14">
    <source>
        <dbReference type="EMBL" id="QOV08913.1"/>
    </source>
</evidence>
<feature type="domain" description="HAMP" evidence="13">
    <location>
        <begin position="169"/>
        <end position="222"/>
    </location>
</feature>
<keyword evidence="8 11" id="KW-1133">Transmembrane helix</keyword>
<comment type="subcellular location">
    <subcellularLocation>
        <location evidence="2">Cell membrane</location>
    </subcellularLocation>
</comment>
<dbReference type="SUPFAM" id="SSF47384">
    <property type="entry name" value="Homodimeric domain of signal transducing histidine kinase"/>
    <property type="match status" value="1"/>
</dbReference>
<dbReference type="InterPro" id="IPR005467">
    <property type="entry name" value="His_kinase_dom"/>
</dbReference>
<dbReference type="InterPro" id="IPR004358">
    <property type="entry name" value="Sig_transdc_His_kin-like_C"/>
</dbReference>
<evidence type="ECO:0000256" key="11">
    <source>
        <dbReference type="SAM" id="Phobius"/>
    </source>
</evidence>
<dbReference type="PANTHER" id="PTHR45436:SF5">
    <property type="entry name" value="SENSOR HISTIDINE KINASE TRCS"/>
    <property type="match status" value="1"/>
</dbReference>
<dbReference type="InterPro" id="IPR036097">
    <property type="entry name" value="HisK_dim/P_sf"/>
</dbReference>
<evidence type="ECO:0000256" key="5">
    <source>
        <dbReference type="ARBA" id="ARBA00022679"/>
    </source>
</evidence>
<dbReference type="InterPro" id="IPR036890">
    <property type="entry name" value="HATPase_C_sf"/>
</dbReference>
<dbReference type="SUPFAM" id="SSF55874">
    <property type="entry name" value="ATPase domain of HSP90 chaperone/DNA topoisomerase II/histidine kinase"/>
    <property type="match status" value="1"/>
</dbReference>
<dbReference type="AlphaFoldDB" id="A0A871XYW9"/>
<keyword evidence="7 14" id="KW-0418">Kinase</keyword>
<evidence type="ECO:0000256" key="9">
    <source>
        <dbReference type="ARBA" id="ARBA00023012"/>
    </source>
</evidence>
<evidence type="ECO:0000256" key="7">
    <source>
        <dbReference type="ARBA" id="ARBA00022777"/>
    </source>
</evidence>
<dbReference type="PROSITE" id="PS50885">
    <property type="entry name" value="HAMP"/>
    <property type="match status" value="1"/>
</dbReference>
<evidence type="ECO:0000256" key="10">
    <source>
        <dbReference type="ARBA" id="ARBA00023136"/>
    </source>
</evidence>
<dbReference type="Gene3D" id="6.10.340.10">
    <property type="match status" value="1"/>
</dbReference>
<dbReference type="SUPFAM" id="SSF158472">
    <property type="entry name" value="HAMP domain-like"/>
    <property type="match status" value="1"/>
</dbReference>
<evidence type="ECO:0000256" key="8">
    <source>
        <dbReference type="ARBA" id="ARBA00022989"/>
    </source>
</evidence>
<feature type="domain" description="Histidine kinase" evidence="12">
    <location>
        <begin position="237"/>
        <end position="451"/>
    </location>
</feature>
<dbReference type="PROSITE" id="PS50109">
    <property type="entry name" value="HIS_KIN"/>
    <property type="match status" value="1"/>
</dbReference>
<dbReference type="EC" id="2.7.13.3" evidence="3"/>
<dbReference type="Pfam" id="PF00672">
    <property type="entry name" value="HAMP"/>
    <property type="match status" value="1"/>
</dbReference>
<dbReference type="Pfam" id="PF02518">
    <property type="entry name" value="HATPase_c"/>
    <property type="match status" value="1"/>
</dbReference>
<dbReference type="CDD" id="cd00075">
    <property type="entry name" value="HATPase"/>
    <property type="match status" value="1"/>
</dbReference>
<protein>
    <recommendedName>
        <fullName evidence="3">histidine kinase</fullName>
        <ecNumber evidence="3">2.7.13.3</ecNumber>
    </recommendedName>
</protein>
<evidence type="ECO:0000259" key="13">
    <source>
        <dbReference type="PROSITE" id="PS50885"/>
    </source>
</evidence>
<reference evidence="14" key="1">
    <citation type="submission" date="2020-10" db="EMBL/GenBank/DDBJ databases">
        <title>Diverse heliorhodopsins detected via functional metagenomics in peat lake Actinobacteria, Chloroflexi and Archaea.</title>
        <authorList>
            <person name="Chazan A."/>
            <person name="Rozenberg A."/>
            <person name="Tahan R."/>
            <person name="Mannen K."/>
            <person name="Nagata T."/>
            <person name="Yaish S."/>
            <person name="Larom S."/>
            <person name="Kandori H."/>
            <person name="Inoue K."/>
            <person name="Beja O."/>
            <person name="Pushkarev A."/>
        </authorList>
    </citation>
    <scope>NUCLEOTIDE SEQUENCE</scope>
</reference>
<dbReference type="SMART" id="SM00388">
    <property type="entry name" value="HisKA"/>
    <property type="match status" value="1"/>
</dbReference>
<evidence type="ECO:0000256" key="3">
    <source>
        <dbReference type="ARBA" id="ARBA00012438"/>
    </source>
</evidence>
<dbReference type="InterPro" id="IPR050428">
    <property type="entry name" value="TCS_sensor_his_kinase"/>
</dbReference>
<feature type="transmembrane region" description="Helical" evidence="11">
    <location>
        <begin position="7"/>
        <end position="27"/>
    </location>
</feature>
<sequence>MSLRARLTLVAVFVITTVALAISYFALLSAERAEVSRIDAVLNGIYSSVATAADPVSVAMQMAEDSDIGVTVAFVNYASDVTEVIESRINFKPAPSAELLSEALDYPVSVNAAERYRMRTFMLSPDEYLAFASSLKAIDENRADNIQTFTLVVVFGISFGVLLVLVLTRRDIRVITSLIKAADDISQGDTSVAIPKTKGNAEVDQLAAALGRMVQSLQRVVEVEQETQVRMQQFMGDASHELRTPLTVIKGYVSLLNNPAFTEAQRARAFERLEGEINRMEFLIKDLLLLAELGQTREDHETVVNFSGLVHESVDDLRVLGSERVVTSSVVDGAMVVGTEHLLQQLLANIAGNIDRHTPPDAPVFVELVLEGTLVHLVVEDGGPGLSAEMLERGVQAFERFDKSRARESGGSGLGVSIMAAIVARHGGSIELSRGARWGGLRIDVLLPLSFPPAVH</sequence>